<keyword evidence="8" id="KW-0539">Nucleus</keyword>
<evidence type="ECO:0000256" key="9">
    <source>
        <dbReference type="PROSITE-ProRule" id="PRU00042"/>
    </source>
</evidence>
<evidence type="ECO:0000256" key="8">
    <source>
        <dbReference type="ARBA" id="ARBA00023242"/>
    </source>
</evidence>
<evidence type="ECO:0000256" key="1">
    <source>
        <dbReference type="ARBA" id="ARBA00004123"/>
    </source>
</evidence>
<keyword evidence="2" id="KW-0479">Metal-binding</keyword>
<keyword evidence="4 9" id="KW-0863">Zinc-finger</keyword>
<proteinExistence type="predicted"/>
<protein>
    <recommendedName>
        <fullName evidence="10">C2H2-type domain-containing protein</fullName>
    </recommendedName>
</protein>
<dbReference type="InterPro" id="IPR013087">
    <property type="entry name" value="Znf_C2H2_type"/>
</dbReference>
<dbReference type="STRING" id="8022.A0A060YWH1"/>
<dbReference type="PANTHER" id="PTHR24394">
    <property type="entry name" value="ZINC FINGER PROTEIN"/>
    <property type="match status" value="1"/>
</dbReference>
<feature type="domain" description="C2H2-type" evidence="10">
    <location>
        <begin position="32"/>
        <end position="59"/>
    </location>
</feature>
<sequence length="189" mass="20709">MSPPPPLSVFYRFRQLPHLKDHERIHSGLRPFCCWVCGKAFSVAGRLTEHARIHSGETPYTCHRCPSAFRSRSNLDKHIRLHDDGTGGTTANDVEAEGARSAVQTILLVQADGTTEGVMVPAVPVSEQSSGAMFSGQAGSSQVVFLGDPLGHCGRSTGRTTHHRVHPRGDHLIEGTEEGRKERVCDRMY</sequence>
<organism evidence="11 12">
    <name type="scientific">Oncorhynchus mykiss</name>
    <name type="common">Rainbow trout</name>
    <name type="synonym">Salmo gairdneri</name>
    <dbReference type="NCBI Taxonomy" id="8022"/>
    <lineage>
        <taxon>Eukaryota</taxon>
        <taxon>Metazoa</taxon>
        <taxon>Chordata</taxon>
        <taxon>Craniata</taxon>
        <taxon>Vertebrata</taxon>
        <taxon>Euteleostomi</taxon>
        <taxon>Actinopterygii</taxon>
        <taxon>Neopterygii</taxon>
        <taxon>Teleostei</taxon>
        <taxon>Protacanthopterygii</taxon>
        <taxon>Salmoniformes</taxon>
        <taxon>Salmonidae</taxon>
        <taxon>Salmoninae</taxon>
        <taxon>Oncorhynchus</taxon>
    </lineage>
</organism>
<reference evidence="11" key="2">
    <citation type="submission" date="2014-03" db="EMBL/GenBank/DDBJ databases">
        <authorList>
            <person name="Genoscope - CEA"/>
        </authorList>
    </citation>
    <scope>NUCLEOTIDE SEQUENCE</scope>
</reference>
<dbReference type="AlphaFoldDB" id="A0A060YWH1"/>
<evidence type="ECO:0000256" key="5">
    <source>
        <dbReference type="ARBA" id="ARBA00022833"/>
    </source>
</evidence>
<evidence type="ECO:0000256" key="4">
    <source>
        <dbReference type="ARBA" id="ARBA00022771"/>
    </source>
</evidence>
<keyword evidence="7" id="KW-0804">Transcription</keyword>
<keyword evidence="3" id="KW-0677">Repeat</keyword>
<feature type="domain" description="C2H2-type" evidence="10">
    <location>
        <begin position="60"/>
        <end position="82"/>
    </location>
</feature>
<dbReference type="SMART" id="SM00355">
    <property type="entry name" value="ZnF_C2H2"/>
    <property type="match status" value="2"/>
</dbReference>
<dbReference type="EMBL" id="FR916132">
    <property type="protein sequence ID" value="CDQ93829.1"/>
    <property type="molecule type" value="Genomic_DNA"/>
</dbReference>
<dbReference type="PANTHER" id="PTHR24394:SF48">
    <property type="entry name" value="ZINC FINGER PROTEIN 771"/>
    <property type="match status" value="1"/>
</dbReference>
<evidence type="ECO:0000256" key="2">
    <source>
        <dbReference type="ARBA" id="ARBA00022723"/>
    </source>
</evidence>
<dbReference type="Pfam" id="PF00096">
    <property type="entry name" value="zf-C2H2"/>
    <property type="match status" value="2"/>
</dbReference>
<dbReference type="SUPFAM" id="SSF57667">
    <property type="entry name" value="beta-beta-alpha zinc fingers"/>
    <property type="match status" value="1"/>
</dbReference>
<dbReference type="PROSITE" id="PS00028">
    <property type="entry name" value="ZINC_FINGER_C2H2_1"/>
    <property type="match status" value="2"/>
</dbReference>
<keyword evidence="5" id="KW-0862">Zinc</keyword>
<name>A0A060YWH1_ONCMY</name>
<dbReference type="InterPro" id="IPR036236">
    <property type="entry name" value="Znf_C2H2_sf"/>
</dbReference>
<evidence type="ECO:0000313" key="12">
    <source>
        <dbReference type="Proteomes" id="UP000193380"/>
    </source>
</evidence>
<dbReference type="Proteomes" id="UP000193380">
    <property type="component" value="Unassembled WGS sequence"/>
</dbReference>
<reference evidence="11" key="1">
    <citation type="journal article" date="2014" name="Nat. Commun.">
        <title>The rainbow trout genome provides novel insights into evolution after whole-genome duplication in vertebrates.</title>
        <authorList>
            <person name="Berthelot C."/>
            <person name="Brunet F."/>
            <person name="Chalopin D."/>
            <person name="Juanchich A."/>
            <person name="Bernard M."/>
            <person name="Noel B."/>
            <person name="Bento P."/>
            <person name="Da Silva C."/>
            <person name="Labadie K."/>
            <person name="Alberti A."/>
            <person name="Aury J.M."/>
            <person name="Louis A."/>
            <person name="Dehais P."/>
            <person name="Bardou P."/>
            <person name="Montfort J."/>
            <person name="Klopp C."/>
            <person name="Cabau C."/>
            <person name="Gaspin C."/>
            <person name="Thorgaard G.H."/>
            <person name="Boussaha M."/>
            <person name="Quillet E."/>
            <person name="Guyomard R."/>
            <person name="Galiana D."/>
            <person name="Bobe J."/>
            <person name="Volff J.N."/>
            <person name="Genet C."/>
            <person name="Wincker P."/>
            <person name="Jaillon O."/>
            <person name="Roest Crollius H."/>
            <person name="Guiguen Y."/>
        </authorList>
    </citation>
    <scope>NUCLEOTIDE SEQUENCE [LARGE SCALE GENOMIC DNA]</scope>
</reference>
<dbReference type="PaxDb" id="8022-A0A060YWH1"/>
<evidence type="ECO:0000259" key="10">
    <source>
        <dbReference type="PROSITE" id="PS50157"/>
    </source>
</evidence>
<dbReference type="Gene3D" id="3.30.160.60">
    <property type="entry name" value="Classic Zinc Finger"/>
    <property type="match status" value="3"/>
</dbReference>
<gene>
    <name evidence="11" type="ORF">GSONMT00014279001</name>
</gene>
<evidence type="ECO:0000256" key="3">
    <source>
        <dbReference type="ARBA" id="ARBA00022737"/>
    </source>
</evidence>
<comment type="subcellular location">
    <subcellularLocation>
        <location evidence="1">Nucleus</location>
    </subcellularLocation>
</comment>
<dbReference type="FunFam" id="3.30.160.60:FF:000690">
    <property type="entry name" value="Zinc finger protein 354C"/>
    <property type="match status" value="1"/>
</dbReference>
<keyword evidence="6" id="KW-0805">Transcription regulation</keyword>
<dbReference type="GO" id="GO:0000981">
    <property type="term" value="F:DNA-binding transcription factor activity, RNA polymerase II-specific"/>
    <property type="evidence" value="ECO:0007669"/>
    <property type="project" value="TreeGrafter"/>
</dbReference>
<dbReference type="PROSITE" id="PS50157">
    <property type="entry name" value="ZINC_FINGER_C2H2_2"/>
    <property type="match status" value="2"/>
</dbReference>
<evidence type="ECO:0000256" key="6">
    <source>
        <dbReference type="ARBA" id="ARBA00023015"/>
    </source>
</evidence>
<evidence type="ECO:0000256" key="7">
    <source>
        <dbReference type="ARBA" id="ARBA00023163"/>
    </source>
</evidence>
<dbReference type="GO" id="GO:0005634">
    <property type="term" value="C:nucleus"/>
    <property type="evidence" value="ECO:0007669"/>
    <property type="project" value="UniProtKB-SubCell"/>
</dbReference>
<accession>A0A060YWH1</accession>
<dbReference type="GO" id="GO:0003677">
    <property type="term" value="F:DNA binding"/>
    <property type="evidence" value="ECO:0007669"/>
    <property type="project" value="UniProtKB-KW"/>
</dbReference>
<dbReference type="FunFam" id="3.30.160.60:FF:001763">
    <property type="entry name" value="Zinc finger protein 574"/>
    <property type="match status" value="1"/>
</dbReference>
<evidence type="ECO:0000313" key="11">
    <source>
        <dbReference type="EMBL" id="CDQ93829.1"/>
    </source>
</evidence>
<dbReference type="GO" id="GO:0008270">
    <property type="term" value="F:zinc ion binding"/>
    <property type="evidence" value="ECO:0007669"/>
    <property type="project" value="UniProtKB-KW"/>
</dbReference>